<keyword evidence="6" id="KW-0663">Pyridoxal phosphate</keyword>
<protein>
    <recommendedName>
        <fullName evidence="3">histidinol-phosphate transaminase</fullName>
        <ecNumber evidence="3">2.6.1.9</ecNumber>
    </recommendedName>
</protein>
<comment type="catalytic activity">
    <reaction evidence="7">
        <text>L-histidinol phosphate + 2-oxoglutarate = 3-(imidazol-4-yl)-2-oxopropyl phosphate + L-glutamate</text>
        <dbReference type="Rhea" id="RHEA:23744"/>
        <dbReference type="ChEBI" id="CHEBI:16810"/>
        <dbReference type="ChEBI" id="CHEBI:29985"/>
        <dbReference type="ChEBI" id="CHEBI:57766"/>
        <dbReference type="ChEBI" id="CHEBI:57980"/>
        <dbReference type="EC" id="2.6.1.9"/>
    </reaction>
</comment>
<evidence type="ECO:0000256" key="3">
    <source>
        <dbReference type="ARBA" id="ARBA00012748"/>
    </source>
</evidence>
<dbReference type="EMBL" id="VEPZ02000969">
    <property type="protein sequence ID" value="KAE8706553.1"/>
    <property type="molecule type" value="Genomic_DNA"/>
</dbReference>
<dbReference type="GO" id="GO:0004400">
    <property type="term" value="F:histidinol-phosphate transaminase activity"/>
    <property type="evidence" value="ECO:0007669"/>
    <property type="project" value="UniProtKB-EC"/>
</dbReference>
<dbReference type="InterPro" id="IPR015424">
    <property type="entry name" value="PyrdxlP-dep_Trfase"/>
</dbReference>
<dbReference type="InterPro" id="IPR004839">
    <property type="entry name" value="Aminotransferase_I/II_large"/>
</dbReference>
<organism evidence="9 10">
    <name type="scientific">Hibiscus syriacus</name>
    <name type="common">Rose of Sharon</name>
    <dbReference type="NCBI Taxonomy" id="106335"/>
    <lineage>
        <taxon>Eukaryota</taxon>
        <taxon>Viridiplantae</taxon>
        <taxon>Streptophyta</taxon>
        <taxon>Embryophyta</taxon>
        <taxon>Tracheophyta</taxon>
        <taxon>Spermatophyta</taxon>
        <taxon>Magnoliopsida</taxon>
        <taxon>eudicotyledons</taxon>
        <taxon>Gunneridae</taxon>
        <taxon>Pentapetalae</taxon>
        <taxon>rosids</taxon>
        <taxon>malvids</taxon>
        <taxon>Malvales</taxon>
        <taxon>Malvaceae</taxon>
        <taxon>Malvoideae</taxon>
        <taxon>Hibiscus</taxon>
    </lineage>
</organism>
<evidence type="ECO:0000256" key="2">
    <source>
        <dbReference type="ARBA" id="ARBA00005011"/>
    </source>
</evidence>
<keyword evidence="10" id="KW-1185">Reference proteome</keyword>
<dbReference type="PANTHER" id="PTHR42885:SF2">
    <property type="entry name" value="HISTIDINOL-PHOSPHATE AMINOTRANSFERASE"/>
    <property type="match status" value="1"/>
</dbReference>
<dbReference type="InterPro" id="IPR015421">
    <property type="entry name" value="PyrdxlP-dep_Trfase_major"/>
</dbReference>
<dbReference type="SUPFAM" id="SSF53383">
    <property type="entry name" value="PLP-dependent transferases"/>
    <property type="match status" value="1"/>
</dbReference>
<dbReference type="Gene3D" id="3.40.640.10">
    <property type="entry name" value="Type I PLP-dependent aspartate aminotransferase-like (Major domain)"/>
    <property type="match status" value="2"/>
</dbReference>
<evidence type="ECO:0000256" key="5">
    <source>
        <dbReference type="ARBA" id="ARBA00022679"/>
    </source>
</evidence>
<comment type="pathway">
    <text evidence="2">Amino-acid biosynthesis; L-histidine biosynthesis; L-histidine from 5-phospho-alpha-D-ribose 1-diphosphate: step 7/9.</text>
</comment>
<proteinExistence type="predicted"/>
<feature type="domain" description="Aminotransferase class I/classII large" evidence="8">
    <location>
        <begin position="1"/>
        <end position="77"/>
    </location>
</feature>
<dbReference type="AlphaFoldDB" id="A0A6A3ARW0"/>
<feature type="domain" description="Aminotransferase class I/classII large" evidence="8">
    <location>
        <begin position="164"/>
        <end position="225"/>
    </location>
</feature>
<keyword evidence="4 9" id="KW-0032">Aminotransferase</keyword>
<dbReference type="EC" id="2.6.1.9" evidence="3"/>
<evidence type="ECO:0000256" key="6">
    <source>
        <dbReference type="ARBA" id="ARBA00022898"/>
    </source>
</evidence>
<dbReference type="Pfam" id="PF00155">
    <property type="entry name" value="Aminotran_1_2"/>
    <property type="match status" value="2"/>
</dbReference>
<dbReference type="PANTHER" id="PTHR42885">
    <property type="entry name" value="HISTIDINOL-PHOSPHATE AMINOTRANSFERASE-RELATED"/>
    <property type="match status" value="1"/>
</dbReference>
<sequence>MKLDANENPYGPPLEVLEALGSLKFPSIYPEPESRQLRAALAEDSGIESDYTLVGWGCDELIDLIMRCVLDPGDKILDCLQPSQFPRKPDISLNVEAMAEAVEWEKPDGRHKGSGASEIIYGDFRSLRTLLLTCNVETVTICCSDLFFHVHIVLIAPLLSYIEFSGTESRTQWVKKHDNLIVLRTFSKRAGLAGICVGYGSFPLSINEYLWRAKQPYNASLGTASRRRERDKMLLQIEQECLDVYKRTVEQVEKSRAELLLTLSEILLEIKVSLALRDTVKASGTIQAAIAPALEQLWKQKAERVKEFADVILVGVFNRLILSPTELNYH</sequence>
<dbReference type="GO" id="GO:0030170">
    <property type="term" value="F:pyridoxal phosphate binding"/>
    <property type="evidence" value="ECO:0007669"/>
    <property type="project" value="InterPro"/>
</dbReference>
<evidence type="ECO:0000256" key="4">
    <source>
        <dbReference type="ARBA" id="ARBA00022576"/>
    </source>
</evidence>
<keyword evidence="5" id="KW-0808">Transferase</keyword>
<dbReference type="InterPro" id="IPR015422">
    <property type="entry name" value="PyrdxlP-dep_Trfase_small"/>
</dbReference>
<evidence type="ECO:0000313" key="9">
    <source>
        <dbReference type="EMBL" id="KAE8706553.1"/>
    </source>
</evidence>
<name>A0A6A3ARW0_HIBSY</name>
<reference evidence="9" key="1">
    <citation type="submission" date="2019-09" db="EMBL/GenBank/DDBJ databases">
        <title>Draft genome information of white flower Hibiscus syriacus.</title>
        <authorList>
            <person name="Kim Y.-M."/>
        </authorList>
    </citation>
    <scope>NUCLEOTIDE SEQUENCE [LARGE SCALE GENOMIC DNA]</scope>
    <source>
        <strain evidence="9">YM2019G1</strain>
    </source>
</reference>
<dbReference type="Gene3D" id="3.90.1150.10">
    <property type="entry name" value="Aspartate Aminotransferase, domain 1"/>
    <property type="match status" value="2"/>
</dbReference>
<evidence type="ECO:0000256" key="1">
    <source>
        <dbReference type="ARBA" id="ARBA00001933"/>
    </source>
</evidence>
<evidence type="ECO:0000256" key="7">
    <source>
        <dbReference type="ARBA" id="ARBA00047481"/>
    </source>
</evidence>
<evidence type="ECO:0000313" key="10">
    <source>
        <dbReference type="Proteomes" id="UP000436088"/>
    </source>
</evidence>
<accession>A0A6A3ARW0</accession>
<gene>
    <name evidence="9" type="ORF">F3Y22_tig00110392pilonHSYRG00180</name>
</gene>
<dbReference type="Proteomes" id="UP000436088">
    <property type="component" value="Unassembled WGS sequence"/>
</dbReference>
<comment type="cofactor">
    <cofactor evidence="1">
        <name>pyridoxal 5'-phosphate</name>
        <dbReference type="ChEBI" id="CHEBI:597326"/>
    </cofactor>
</comment>
<comment type="caution">
    <text evidence="9">The sequence shown here is derived from an EMBL/GenBank/DDBJ whole genome shotgun (WGS) entry which is preliminary data.</text>
</comment>
<evidence type="ECO:0000259" key="8">
    <source>
        <dbReference type="Pfam" id="PF00155"/>
    </source>
</evidence>